<dbReference type="EMBL" id="JXTB01000042">
    <property type="protein sequence ID" value="PON71873.1"/>
    <property type="molecule type" value="Genomic_DNA"/>
</dbReference>
<dbReference type="Proteomes" id="UP000237105">
    <property type="component" value="Unassembled WGS sequence"/>
</dbReference>
<evidence type="ECO:0000256" key="1">
    <source>
        <dbReference type="SAM" id="MobiDB-lite"/>
    </source>
</evidence>
<proteinExistence type="predicted"/>
<feature type="region of interest" description="Disordered" evidence="1">
    <location>
        <begin position="1"/>
        <end position="23"/>
    </location>
</feature>
<evidence type="ECO:0000313" key="3">
    <source>
        <dbReference type="Proteomes" id="UP000237105"/>
    </source>
</evidence>
<feature type="region of interest" description="Disordered" evidence="1">
    <location>
        <begin position="97"/>
        <end position="118"/>
    </location>
</feature>
<dbReference type="AlphaFoldDB" id="A0A2P5DF36"/>
<comment type="caution">
    <text evidence="2">The sequence shown here is derived from an EMBL/GenBank/DDBJ whole genome shotgun (WGS) entry which is preliminary data.</text>
</comment>
<accession>A0A2P5DF36</accession>
<keyword evidence="3" id="KW-1185">Reference proteome</keyword>
<name>A0A2P5DF36_PARAD</name>
<organism evidence="2 3">
    <name type="scientific">Parasponia andersonii</name>
    <name type="common">Sponia andersonii</name>
    <dbReference type="NCBI Taxonomy" id="3476"/>
    <lineage>
        <taxon>Eukaryota</taxon>
        <taxon>Viridiplantae</taxon>
        <taxon>Streptophyta</taxon>
        <taxon>Embryophyta</taxon>
        <taxon>Tracheophyta</taxon>
        <taxon>Spermatophyta</taxon>
        <taxon>Magnoliopsida</taxon>
        <taxon>eudicotyledons</taxon>
        <taxon>Gunneridae</taxon>
        <taxon>Pentapetalae</taxon>
        <taxon>rosids</taxon>
        <taxon>fabids</taxon>
        <taxon>Rosales</taxon>
        <taxon>Cannabaceae</taxon>
        <taxon>Parasponia</taxon>
    </lineage>
</organism>
<sequence>MRRVQQAQERDLRWPESSPELESPSWPLMAYSADYDTSAARDRWHGHRGAVLEVRQGLGWQDDAWWLLGSPSFSFGREEKGKGALPRLKAIGGNRAPCSSNGSTLASKQAKTIATLRR</sequence>
<gene>
    <name evidence="2" type="ORF">PanWU01x14_070600</name>
</gene>
<feature type="compositionally biased region" description="Polar residues" evidence="1">
    <location>
        <begin position="97"/>
        <end position="112"/>
    </location>
</feature>
<evidence type="ECO:0000313" key="2">
    <source>
        <dbReference type="EMBL" id="PON71873.1"/>
    </source>
</evidence>
<reference evidence="3" key="1">
    <citation type="submission" date="2016-06" db="EMBL/GenBank/DDBJ databases">
        <title>Parallel loss of symbiosis genes in relatives of nitrogen-fixing non-legume Parasponia.</title>
        <authorList>
            <person name="Van Velzen R."/>
            <person name="Holmer R."/>
            <person name="Bu F."/>
            <person name="Rutten L."/>
            <person name="Van Zeijl A."/>
            <person name="Liu W."/>
            <person name="Santuari L."/>
            <person name="Cao Q."/>
            <person name="Sharma T."/>
            <person name="Shen D."/>
            <person name="Roswanjaya Y."/>
            <person name="Wardhani T."/>
            <person name="Kalhor M.S."/>
            <person name="Jansen J."/>
            <person name="Van den Hoogen J."/>
            <person name="Gungor B."/>
            <person name="Hartog M."/>
            <person name="Hontelez J."/>
            <person name="Verver J."/>
            <person name="Yang W.-C."/>
            <person name="Schijlen E."/>
            <person name="Repin R."/>
            <person name="Schilthuizen M."/>
            <person name="Schranz E."/>
            <person name="Heidstra R."/>
            <person name="Miyata K."/>
            <person name="Fedorova E."/>
            <person name="Kohlen W."/>
            <person name="Bisseling T."/>
            <person name="Smit S."/>
            <person name="Geurts R."/>
        </authorList>
    </citation>
    <scope>NUCLEOTIDE SEQUENCE [LARGE SCALE GENOMIC DNA]</scope>
    <source>
        <strain evidence="3">cv. WU1-14</strain>
    </source>
</reference>
<protein>
    <submittedName>
        <fullName evidence="2">Uncharacterized protein</fullName>
    </submittedName>
</protein>